<organism evidence="2 3">
    <name type="scientific">Vitrella brassicaformis (strain CCMP3155)</name>
    <dbReference type="NCBI Taxonomy" id="1169540"/>
    <lineage>
        <taxon>Eukaryota</taxon>
        <taxon>Sar</taxon>
        <taxon>Alveolata</taxon>
        <taxon>Colpodellida</taxon>
        <taxon>Vitrellaceae</taxon>
        <taxon>Vitrella</taxon>
    </lineage>
</organism>
<dbReference type="EMBL" id="CDMY01000689">
    <property type="protein sequence ID" value="CEM30195.1"/>
    <property type="molecule type" value="Genomic_DNA"/>
</dbReference>
<feature type="region of interest" description="Disordered" evidence="1">
    <location>
        <begin position="1"/>
        <end position="70"/>
    </location>
</feature>
<evidence type="ECO:0000313" key="2">
    <source>
        <dbReference type="EMBL" id="CEM30195.1"/>
    </source>
</evidence>
<feature type="compositionally biased region" description="Low complexity" evidence="1">
    <location>
        <begin position="33"/>
        <end position="48"/>
    </location>
</feature>
<feature type="compositionally biased region" description="Basic and acidic residues" evidence="1">
    <location>
        <begin position="54"/>
        <end position="70"/>
    </location>
</feature>
<gene>
    <name evidence="2" type="ORF">Vbra_22328</name>
</gene>
<feature type="compositionally biased region" description="Polar residues" evidence="1">
    <location>
        <begin position="10"/>
        <end position="27"/>
    </location>
</feature>
<evidence type="ECO:0000313" key="3">
    <source>
        <dbReference type="Proteomes" id="UP000041254"/>
    </source>
</evidence>
<dbReference type="VEuPathDB" id="CryptoDB:Vbra_22328"/>
<dbReference type="AlphaFoldDB" id="A0A0G4GJS1"/>
<reference evidence="2 3" key="1">
    <citation type="submission" date="2014-11" db="EMBL/GenBank/DDBJ databases">
        <authorList>
            <person name="Zhu J."/>
            <person name="Qi W."/>
            <person name="Song R."/>
        </authorList>
    </citation>
    <scope>NUCLEOTIDE SEQUENCE [LARGE SCALE GENOMIC DNA]</scope>
</reference>
<sequence length="419" mass="46751">MEPLGPEALCTTTLNRYLSHRSGTSTRNHNHMQQPQAPSSPSPSRRTQPLPPVPEKDHMTNDESPGEHQEMRLQEMRVPPDVYVHAFFTFLDVDKAVALGRATSTVLGPPLVNVPFVLRRIDSALTVHSLIGLVDVDRSPQPAGLTAGMSRLHYLTRCAYVLESIVGDLAGFLRLAIIYRLLNEVRLPLIITPGWVDRHLPSKSAYHRLPGAIAQYCAFGHHLAFKGKSLAVEKEWEGQKGPRQRFMVRGEGLETVAREDLPEGHPYLSGYSADDPVIRCRSLLYPSFSAFMKTIVLTTWYHQEGVNEREVTLLYHVNWEDQKYHALRTDSEAAMRGATVLRFQSSDGKETRRIILLMGQGVADKMAVYLMLFGTRIALCTTEREVGGMSGVADRFPISASVVRPLLARYGLEGLLVSS</sequence>
<protein>
    <submittedName>
        <fullName evidence="2">Uncharacterized protein</fullName>
    </submittedName>
</protein>
<evidence type="ECO:0000256" key="1">
    <source>
        <dbReference type="SAM" id="MobiDB-lite"/>
    </source>
</evidence>
<dbReference type="InParanoid" id="A0A0G4GJS1"/>
<proteinExistence type="predicted"/>
<keyword evidence="3" id="KW-1185">Reference proteome</keyword>
<dbReference type="PhylomeDB" id="A0A0G4GJS1"/>
<dbReference type="Proteomes" id="UP000041254">
    <property type="component" value="Unassembled WGS sequence"/>
</dbReference>
<accession>A0A0G4GJS1</accession>
<name>A0A0G4GJS1_VITBC</name>